<evidence type="ECO:0000313" key="7">
    <source>
        <dbReference type="Proteomes" id="UP000570678"/>
    </source>
</evidence>
<proteinExistence type="inferred from homology"/>
<evidence type="ECO:0000256" key="3">
    <source>
        <dbReference type="ARBA" id="ARBA00022490"/>
    </source>
</evidence>
<reference evidence="6 7" key="1">
    <citation type="submission" date="2020-04" db="EMBL/GenBank/DDBJ databases">
        <title>MicrobeNet Type strains.</title>
        <authorList>
            <person name="Nicholson A.C."/>
        </authorList>
    </citation>
    <scope>NUCLEOTIDE SEQUENCE [LARGE SCALE GENOMIC DNA]</scope>
    <source>
        <strain evidence="6 7">JCM 3332</strain>
    </source>
</reference>
<dbReference type="EMBL" id="JAAXOT010000010">
    <property type="protein sequence ID" value="NKY58355.1"/>
    <property type="molecule type" value="Genomic_DNA"/>
</dbReference>
<keyword evidence="3" id="KW-0963">Cytoplasm</keyword>
<dbReference type="InterPro" id="IPR025734">
    <property type="entry name" value="EspG"/>
</dbReference>
<gene>
    <name evidence="6" type="ORF">HGA15_19865</name>
</gene>
<evidence type="ECO:0000256" key="5">
    <source>
        <dbReference type="SAM" id="MobiDB-lite"/>
    </source>
</evidence>
<keyword evidence="7" id="KW-1185">Reference proteome</keyword>
<accession>A0A846YHR3</accession>
<comment type="similarity">
    <text evidence="2">Belongs to the EspG family.</text>
</comment>
<dbReference type="Pfam" id="PF14011">
    <property type="entry name" value="ESX-1_EspG"/>
    <property type="match status" value="1"/>
</dbReference>
<name>A0A846YHR3_9NOCA</name>
<evidence type="ECO:0000313" key="6">
    <source>
        <dbReference type="EMBL" id="NKY58355.1"/>
    </source>
</evidence>
<organism evidence="6 7">
    <name type="scientific">Nocardia flavorosea</name>
    <dbReference type="NCBI Taxonomy" id="53429"/>
    <lineage>
        <taxon>Bacteria</taxon>
        <taxon>Bacillati</taxon>
        <taxon>Actinomycetota</taxon>
        <taxon>Actinomycetes</taxon>
        <taxon>Mycobacteriales</taxon>
        <taxon>Nocardiaceae</taxon>
        <taxon>Nocardia</taxon>
    </lineage>
</organism>
<feature type="region of interest" description="Disordered" evidence="5">
    <location>
        <begin position="143"/>
        <end position="162"/>
    </location>
</feature>
<sequence>MSRVWSFTDLEFVMLWAQLREDFLPRPFVFTSRTLRYGDYLHERRETWNRLRESSDPMFAGVLERVARPDVRLVVRGADGRNPRNPEGSIRLLAVRFEDRGYLLKQLPGETVDHSAGFTVAECDPLRLADVLVAELPDVPAGRRSSTLRLPGGPDDGLDHRPGMPRVWDSADEDERDAAAAFLRSPATGIGVIQVEQGRSRFGPRDRLVRELGWRDIRDDGRYVIYQEDAPVAIGAGPKQLIEKVNTEIIHVIEAIRDQRR</sequence>
<dbReference type="AlphaFoldDB" id="A0A846YHR3"/>
<comment type="subcellular location">
    <subcellularLocation>
        <location evidence="1">Cytoplasm</location>
    </subcellularLocation>
</comment>
<comment type="caution">
    <text evidence="6">The sequence shown here is derived from an EMBL/GenBank/DDBJ whole genome shotgun (WGS) entry which is preliminary data.</text>
</comment>
<evidence type="ECO:0000256" key="1">
    <source>
        <dbReference type="ARBA" id="ARBA00004496"/>
    </source>
</evidence>
<evidence type="ECO:0000256" key="2">
    <source>
        <dbReference type="ARBA" id="ARBA00006411"/>
    </source>
</evidence>
<dbReference type="RefSeq" id="WP_062979511.1">
    <property type="nucleotide sequence ID" value="NZ_JAAXOT010000010.1"/>
</dbReference>
<evidence type="ECO:0000256" key="4">
    <source>
        <dbReference type="ARBA" id="ARBA00023186"/>
    </source>
</evidence>
<keyword evidence="4" id="KW-0143">Chaperone</keyword>
<protein>
    <submittedName>
        <fullName evidence="6">ESX secretion-associated protein EspG</fullName>
    </submittedName>
</protein>
<dbReference type="Proteomes" id="UP000570678">
    <property type="component" value="Unassembled WGS sequence"/>
</dbReference>